<dbReference type="InParanoid" id="A0A1E7FYL8"/>
<dbReference type="KEGG" id="fcy:FRACYDRAFT_233394"/>
<dbReference type="OrthoDB" id="52322at2759"/>
<dbReference type="SUPFAM" id="SSF51905">
    <property type="entry name" value="FAD/NAD(P)-binding domain"/>
    <property type="match status" value="1"/>
</dbReference>
<organism evidence="1 2">
    <name type="scientific">Fragilariopsis cylindrus CCMP1102</name>
    <dbReference type="NCBI Taxonomy" id="635003"/>
    <lineage>
        <taxon>Eukaryota</taxon>
        <taxon>Sar</taxon>
        <taxon>Stramenopiles</taxon>
        <taxon>Ochrophyta</taxon>
        <taxon>Bacillariophyta</taxon>
        <taxon>Bacillariophyceae</taxon>
        <taxon>Bacillariophycidae</taxon>
        <taxon>Bacillariales</taxon>
        <taxon>Bacillariaceae</taxon>
        <taxon>Fragilariopsis</taxon>
    </lineage>
</organism>
<name>A0A1E7FYL8_9STRA</name>
<dbReference type="Proteomes" id="UP000095751">
    <property type="component" value="Unassembled WGS sequence"/>
</dbReference>
<reference evidence="1 2" key="1">
    <citation type="submission" date="2016-09" db="EMBL/GenBank/DDBJ databases">
        <title>Extensive genetic diversity and differential bi-allelic expression allows diatom success in the polar Southern Ocean.</title>
        <authorList>
            <consortium name="DOE Joint Genome Institute"/>
            <person name="Mock T."/>
            <person name="Otillar R.P."/>
            <person name="Strauss J."/>
            <person name="Dupont C."/>
            <person name="Frickenhaus S."/>
            <person name="Maumus F."/>
            <person name="Mcmullan M."/>
            <person name="Sanges R."/>
            <person name="Schmutz J."/>
            <person name="Toseland A."/>
            <person name="Valas R."/>
            <person name="Veluchamy A."/>
            <person name="Ward B.J."/>
            <person name="Allen A."/>
            <person name="Barry K."/>
            <person name="Falciatore A."/>
            <person name="Ferrante M."/>
            <person name="Fortunato A.E."/>
            <person name="Gloeckner G."/>
            <person name="Gruber A."/>
            <person name="Hipkin R."/>
            <person name="Janech M."/>
            <person name="Kroth P."/>
            <person name="Leese F."/>
            <person name="Lindquist E."/>
            <person name="Lyon B.R."/>
            <person name="Martin J."/>
            <person name="Mayer C."/>
            <person name="Parker M."/>
            <person name="Quesneville H."/>
            <person name="Raymond J."/>
            <person name="Uhlig C."/>
            <person name="Valentin K.U."/>
            <person name="Worden A.Z."/>
            <person name="Armbrust E.V."/>
            <person name="Bowler C."/>
            <person name="Green B."/>
            <person name="Moulton V."/>
            <person name="Van Oosterhout C."/>
            <person name="Grigoriev I."/>
        </authorList>
    </citation>
    <scope>NUCLEOTIDE SEQUENCE [LARGE SCALE GENOMIC DNA]</scope>
    <source>
        <strain evidence="1 2">CCMP1102</strain>
    </source>
</reference>
<evidence type="ECO:0008006" key="3">
    <source>
        <dbReference type="Google" id="ProtNLM"/>
    </source>
</evidence>
<proteinExistence type="predicted"/>
<dbReference type="InterPro" id="IPR036188">
    <property type="entry name" value="FAD/NAD-bd_sf"/>
</dbReference>
<evidence type="ECO:0000313" key="2">
    <source>
        <dbReference type="Proteomes" id="UP000095751"/>
    </source>
</evidence>
<accession>A0A1E7FYL8</accession>
<sequence length="229" mass="25929">MDQMVNINIFAHAEQPNQVAKELGCEGIHGITRDKDIVKRVIDDAKRRLSNENWPQKYRNMFDSVEGIRILPVHMHPTGEVTMNNVVPGSDDLPFIGIGDALHALPPWSGMSGNYALVDAADLASALLIEQQQKSSWTPNSIATMLRGQEKKFLQRTEDRRELGIRTGNFLNGYKSSTAINDFDLISRFLGKKFQWNDPKAVKLYAYLRSLTLLNQWDNYGVPLSKLEQ</sequence>
<dbReference type="AlphaFoldDB" id="A0A1E7FYL8"/>
<dbReference type="EMBL" id="KV784353">
    <property type="protein sequence ID" value="OEU23224.1"/>
    <property type="molecule type" value="Genomic_DNA"/>
</dbReference>
<evidence type="ECO:0000313" key="1">
    <source>
        <dbReference type="EMBL" id="OEU23224.1"/>
    </source>
</evidence>
<keyword evidence="2" id="KW-1185">Reference proteome</keyword>
<gene>
    <name evidence="1" type="ORF">FRACYDRAFT_233394</name>
</gene>
<protein>
    <recommendedName>
        <fullName evidence="3">FAD-binding domain-containing protein</fullName>
    </recommendedName>
</protein>
<dbReference type="Gene3D" id="3.50.50.60">
    <property type="entry name" value="FAD/NAD(P)-binding domain"/>
    <property type="match status" value="1"/>
</dbReference>